<feature type="disulfide bond" evidence="2">
    <location>
        <begin position="163"/>
        <end position="224"/>
    </location>
</feature>
<comment type="caution">
    <text evidence="5">The sequence shown here is derived from an EMBL/GenBank/DDBJ whole genome shotgun (WGS) entry which is preliminary data.</text>
</comment>
<gene>
    <name evidence="5" type="ORF">BSL78_05669</name>
</gene>
<dbReference type="PROSITE" id="PS50287">
    <property type="entry name" value="SRCR_2"/>
    <property type="match status" value="2"/>
</dbReference>
<evidence type="ECO:0000313" key="5">
    <source>
        <dbReference type="EMBL" id="PIK57403.1"/>
    </source>
</evidence>
<feature type="disulfide bond" evidence="2">
    <location>
        <begin position="57"/>
        <end position="118"/>
    </location>
</feature>
<dbReference type="PANTHER" id="PTHR48071:SF18">
    <property type="entry name" value="DELETED IN MALIGNANT BRAIN TUMORS 1 PROTEIN-RELATED"/>
    <property type="match status" value="1"/>
</dbReference>
<reference evidence="5 6" key="1">
    <citation type="journal article" date="2017" name="PLoS Biol.">
        <title>The sea cucumber genome provides insights into morphological evolution and visceral regeneration.</title>
        <authorList>
            <person name="Zhang X."/>
            <person name="Sun L."/>
            <person name="Yuan J."/>
            <person name="Sun Y."/>
            <person name="Gao Y."/>
            <person name="Zhang L."/>
            <person name="Li S."/>
            <person name="Dai H."/>
            <person name="Hamel J.F."/>
            <person name="Liu C."/>
            <person name="Yu Y."/>
            <person name="Liu S."/>
            <person name="Lin W."/>
            <person name="Guo K."/>
            <person name="Jin S."/>
            <person name="Xu P."/>
            <person name="Storey K.B."/>
            <person name="Huan P."/>
            <person name="Zhang T."/>
            <person name="Zhou Y."/>
            <person name="Zhang J."/>
            <person name="Lin C."/>
            <person name="Li X."/>
            <person name="Xing L."/>
            <person name="Huo D."/>
            <person name="Sun M."/>
            <person name="Wang L."/>
            <person name="Mercier A."/>
            <person name="Li F."/>
            <person name="Yang H."/>
            <person name="Xiang J."/>
        </authorList>
    </citation>
    <scope>NUCLEOTIDE SEQUENCE [LARGE SCALE GENOMIC DNA]</scope>
    <source>
        <strain evidence="5">Shaxun</strain>
        <tissue evidence="5">Muscle</tissue>
    </source>
</reference>
<organism evidence="5 6">
    <name type="scientific">Stichopus japonicus</name>
    <name type="common">Sea cucumber</name>
    <dbReference type="NCBI Taxonomy" id="307972"/>
    <lineage>
        <taxon>Eukaryota</taxon>
        <taxon>Metazoa</taxon>
        <taxon>Echinodermata</taxon>
        <taxon>Eleutherozoa</taxon>
        <taxon>Echinozoa</taxon>
        <taxon>Holothuroidea</taxon>
        <taxon>Aspidochirotacea</taxon>
        <taxon>Aspidochirotida</taxon>
        <taxon>Stichopodidae</taxon>
        <taxon>Apostichopus</taxon>
    </lineage>
</organism>
<keyword evidence="3" id="KW-0472">Membrane</keyword>
<evidence type="ECO:0000256" key="3">
    <source>
        <dbReference type="SAM" id="Phobius"/>
    </source>
</evidence>
<keyword evidence="3" id="KW-1133">Transmembrane helix</keyword>
<feature type="domain" description="SRCR" evidence="4">
    <location>
        <begin position="128"/>
        <end position="225"/>
    </location>
</feature>
<feature type="domain" description="SRCR" evidence="4">
    <location>
        <begin position="10"/>
        <end position="119"/>
    </location>
</feature>
<dbReference type="OrthoDB" id="10641449at2759"/>
<evidence type="ECO:0000256" key="2">
    <source>
        <dbReference type="PROSITE-ProRule" id="PRU00196"/>
    </source>
</evidence>
<dbReference type="SUPFAM" id="SSF56487">
    <property type="entry name" value="SRCR-like"/>
    <property type="match status" value="2"/>
</dbReference>
<dbReference type="Pfam" id="PF00530">
    <property type="entry name" value="SRCR"/>
    <property type="match status" value="1"/>
</dbReference>
<proteinExistence type="predicted"/>
<evidence type="ECO:0000313" key="6">
    <source>
        <dbReference type="Proteomes" id="UP000230750"/>
    </source>
</evidence>
<dbReference type="InterPro" id="IPR001190">
    <property type="entry name" value="SRCR"/>
</dbReference>
<protein>
    <recommendedName>
        <fullName evidence="4">SRCR domain-containing protein</fullName>
    </recommendedName>
</protein>
<keyword evidence="1 2" id="KW-1015">Disulfide bond</keyword>
<dbReference type="SMART" id="SM00202">
    <property type="entry name" value="SR"/>
    <property type="match status" value="1"/>
</dbReference>
<evidence type="ECO:0000256" key="1">
    <source>
        <dbReference type="ARBA" id="ARBA00023157"/>
    </source>
</evidence>
<dbReference type="PANTHER" id="PTHR48071">
    <property type="entry name" value="SRCR DOMAIN-CONTAINING PROTEIN"/>
    <property type="match status" value="1"/>
</dbReference>
<dbReference type="GO" id="GO:0016020">
    <property type="term" value="C:membrane"/>
    <property type="evidence" value="ECO:0007669"/>
    <property type="project" value="InterPro"/>
</dbReference>
<feature type="non-terminal residue" evidence="5">
    <location>
        <position position="290"/>
    </location>
</feature>
<comment type="caution">
    <text evidence="2">Lacks conserved residue(s) required for the propagation of feature annotation.</text>
</comment>
<dbReference type="AlphaFoldDB" id="A0A2G8LAV5"/>
<keyword evidence="6" id="KW-1185">Reference proteome</keyword>
<feature type="disulfide bond" evidence="2">
    <location>
        <begin position="90"/>
        <end position="100"/>
    </location>
</feature>
<keyword evidence="3" id="KW-0812">Transmembrane</keyword>
<feature type="transmembrane region" description="Helical" evidence="3">
    <location>
        <begin position="250"/>
        <end position="269"/>
    </location>
</feature>
<evidence type="ECO:0000259" key="4">
    <source>
        <dbReference type="PROSITE" id="PS50287"/>
    </source>
</evidence>
<accession>A0A2G8LAV5</accession>
<dbReference type="Gene3D" id="3.10.250.10">
    <property type="entry name" value="SRCR-like domain"/>
    <property type="match status" value="2"/>
</dbReference>
<name>A0A2G8LAV5_STIJA</name>
<dbReference type="InterPro" id="IPR036772">
    <property type="entry name" value="SRCR-like_dom_sf"/>
</dbReference>
<dbReference type="EMBL" id="MRZV01000143">
    <property type="protein sequence ID" value="PIK57403.1"/>
    <property type="molecule type" value="Genomic_DNA"/>
</dbReference>
<sequence>MCVLSQAVDVRLVNIAGIELYSYEQIGFVEVSVTGEEAYVALCGSLVANFKTGSVICRQLGLGPPVLAENLYGSSQGSSETLKYFLAGSCDGTESSLGECSLKFLKAYHDCGVLQVQCLPAIASDFDVALVRRSQNSMEGIPLVYLNRQWSPICHGVLNDAVCNQLGLGDEGGWKEAPSWVEVFDNTHREIGFSCSSTTESHLRECQLTANSCCGCTGHLSISCLGDYGGDDDDDSGNGSRRRYSGGSSYLYLFVAMILFVIIMARRFWIAKTRASTQSQTNGRLCTLSG</sequence>
<dbReference type="Proteomes" id="UP000230750">
    <property type="component" value="Unassembled WGS sequence"/>
</dbReference>